<dbReference type="PANTHER" id="PTHR11895">
    <property type="entry name" value="TRANSAMIDASE"/>
    <property type="match status" value="1"/>
</dbReference>
<dbReference type="Pfam" id="PF01425">
    <property type="entry name" value="Amidase"/>
    <property type="match status" value="1"/>
</dbReference>
<dbReference type="PANTHER" id="PTHR11895:SF176">
    <property type="entry name" value="AMIDASE AMID-RELATED"/>
    <property type="match status" value="1"/>
</dbReference>
<feature type="domain" description="Amidase" evidence="1">
    <location>
        <begin position="22"/>
        <end position="412"/>
    </location>
</feature>
<sequence length="424" mass="46005">SSRTIRNLSVAIQKGKTDCVAVLNACFEKIDEQESQLHAWAFLDREGAIRQAKILDDELAAGNYRGALHGIPIGIKDIIDVANMPTAAGANWRKELIAKEDAPLVSLLRDAGAIILGKTVTTQFACFDPPVTRNPWDNTKTPGGSSSGSAVAVATGMCLGAIGTQTGGSITRPASFCGVCGFKPTFEKVNTAGIIPVSKNLDHAGPIAQTVDDLWLMYDVLSDNNSQKYHPLSQHVRIGQLNKMGEEKIDSDMRKVFQKTINTLNEAGAVVSEVALPETFFELFDHHWNIMAYDAAKYHLPFLKDHANDYSPGMQKLIEQGMNVSDETFNKAKKHQQKLKQEMSSCFQGCDILVTPATLGTAPDCSTTGNPHMNTPWSYTGLPTISFPVGEGSNGLPLAMQLIGNANAEKKLFEVARWAELIIS</sequence>
<dbReference type="InterPro" id="IPR023631">
    <property type="entry name" value="Amidase_dom"/>
</dbReference>
<proteinExistence type="predicted"/>
<keyword evidence="2" id="KW-0808">Transferase</keyword>
<dbReference type="Gene3D" id="3.90.1300.10">
    <property type="entry name" value="Amidase signature (AS) domain"/>
    <property type="match status" value="1"/>
</dbReference>
<evidence type="ECO:0000259" key="1">
    <source>
        <dbReference type="Pfam" id="PF01425"/>
    </source>
</evidence>
<name>A0A3B1E0D6_9ZZZZ</name>
<dbReference type="SUPFAM" id="SSF75304">
    <property type="entry name" value="Amidase signature (AS) enzymes"/>
    <property type="match status" value="1"/>
</dbReference>
<protein>
    <submittedName>
        <fullName evidence="2">Glutamyl-tRNA(Gln) amidotransferase subunit A-like protein</fullName>
    </submittedName>
</protein>
<dbReference type="InterPro" id="IPR000120">
    <property type="entry name" value="Amidase"/>
</dbReference>
<dbReference type="EMBL" id="UOGL01000209">
    <property type="protein sequence ID" value="VAX38475.1"/>
    <property type="molecule type" value="Genomic_DNA"/>
</dbReference>
<dbReference type="AlphaFoldDB" id="A0A3B1E0D6"/>
<reference evidence="2" key="1">
    <citation type="submission" date="2018-06" db="EMBL/GenBank/DDBJ databases">
        <authorList>
            <person name="Zhirakovskaya E."/>
        </authorList>
    </citation>
    <scope>NUCLEOTIDE SEQUENCE</scope>
</reference>
<accession>A0A3B1E0D6</accession>
<feature type="non-terminal residue" evidence="2">
    <location>
        <position position="1"/>
    </location>
</feature>
<organism evidence="2">
    <name type="scientific">hydrothermal vent metagenome</name>
    <dbReference type="NCBI Taxonomy" id="652676"/>
    <lineage>
        <taxon>unclassified sequences</taxon>
        <taxon>metagenomes</taxon>
        <taxon>ecological metagenomes</taxon>
    </lineage>
</organism>
<dbReference type="GO" id="GO:0016740">
    <property type="term" value="F:transferase activity"/>
    <property type="evidence" value="ECO:0007669"/>
    <property type="project" value="UniProtKB-KW"/>
</dbReference>
<evidence type="ECO:0000313" key="2">
    <source>
        <dbReference type="EMBL" id="VAX38475.1"/>
    </source>
</evidence>
<gene>
    <name evidence="2" type="ORF">MNBD_PLANCTO02-2984</name>
</gene>
<dbReference type="InterPro" id="IPR036928">
    <property type="entry name" value="AS_sf"/>
</dbReference>